<gene>
    <name evidence="2" type="ORF">LTR77_002077</name>
</gene>
<feature type="compositionally biased region" description="Polar residues" evidence="1">
    <location>
        <begin position="1"/>
        <end position="13"/>
    </location>
</feature>
<keyword evidence="3" id="KW-1185">Reference proteome</keyword>
<sequence>MARTNKQASTQSGPLRRGRSANTNSTLERRLSDPEDILRQAKREARAATAKPKGKAAGRGRRKASRSTQAKASTASSPSKEPTRQGSQGSATNAQSPTSAVSQQATAEPRTTEQSPSRQTSPQQSPTTPGPPQRTRRQSSLQQSPRTPAASQQSHSPTSSQQSPGLIRPRQESLALPLVPQTTPQSSPTTTGPVAQTPPQQSPSSQASPSLSPPGAPRKPSGQRPNPQPPLQSPTPGANRWPGLSFAPSLQRQAARTPPQQSTSSQASRSLSPPRAPRKPYQWPNAQPSPQSPTPGANLSSSPSSEPQESGQQGPMEQTPPQSSDGQASRSLSPPRAPRKGQQGRLNLQYDTSEASQDSPTRGRGIAQPGHQDVGSSESASDSKSSSASAGKRERDASDEDSAFEKRQKKEPASEPDKTAEPSTGDQIGLGISTSESSCEQLERRLKTYRQNPPSQQQGYQDPVGAYGESMIDEDVFRCIAAVSEATGCFASMSDLTMRVPPTDEVPANLFIARPTRKALVSWTTQERSGGRFPAPSHTHVELLHRDSANTHSHRGNGLQPSRHASEVRRRLVNAGWVGGDIHPTEREDTTVARQSRSWTCCVHTIYNAWAYVLDLELSPRPVEPSRYMDFIMRGQELLRLSVQGLVDSQLIWAFFDCYGFIQPNQTIPADRRFDDSVPFLNEEAVRAHANRIRLRDQIRDMRRDGELPPGFPDFETALSLPDSLEGQIMPLSALTVEHLLARHALQESLGASSQRETSFPPDDMQKAIRNSLADATTQQTNTDATQGERESTVDSTEALNQAIALSMEQESTMQREVSDDTADQATTEPTSTSGLPDTAPCNNSQGSASEQVRSPPAPVASSPPRPSTSGSLGSVPRVASKIPSLTDSEPGFLDGTPQVLPTTERNGRRAQAQVHIDEALRSADAASPPPATQANTQQSSPPPIASSSFAAANADQSPISPQPPAQLLTNAVETSNTDDEDDWTPDTDRELFGYPEELAAIGPQISNDSLPDYEDDEGFDDLEERVDVQEGEPLTPISPPSTLALPPCPAGSFVGLSGSLRGQQDFGDVDGDADDEDEGVGGMDDDGEEGLDGVAPLDDMTENDEQRRMFAPQPFDEDLEQEIEFDDEAQETVEVPPIASAALTLEVIVQRDEERREAEGSLEGHLEQEIDFDEEEDWQLANEGGGAKEYRDYSDF</sequence>
<comment type="caution">
    <text evidence="2">The sequence shown here is derived from an EMBL/GenBank/DDBJ whole genome shotgun (WGS) entry which is preliminary data.</text>
</comment>
<dbReference type="GeneID" id="89923424"/>
<accession>A0AAV9PM48</accession>
<feature type="compositionally biased region" description="Acidic residues" evidence="1">
    <location>
        <begin position="977"/>
        <end position="986"/>
    </location>
</feature>
<feature type="compositionally biased region" description="Low complexity" evidence="1">
    <location>
        <begin position="946"/>
        <end position="958"/>
    </location>
</feature>
<feature type="compositionally biased region" description="Low complexity" evidence="1">
    <location>
        <begin position="112"/>
        <end position="127"/>
    </location>
</feature>
<evidence type="ECO:0000313" key="2">
    <source>
        <dbReference type="EMBL" id="KAK5173396.1"/>
    </source>
</evidence>
<feature type="compositionally biased region" description="Polar residues" evidence="1">
    <location>
        <begin position="421"/>
        <end position="440"/>
    </location>
</feature>
<feature type="compositionally biased region" description="Pro residues" evidence="1">
    <location>
        <begin position="856"/>
        <end position="867"/>
    </location>
</feature>
<feature type="region of interest" description="Disordered" evidence="1">
    <location>
        <begin position="1031"/>
        <end position="1099"/>
    </location>
</feature>
<feature type="compositionally biased region" description="Polar residues" evidence="1">
    <location>
        <begin position="344"/>
        <end position="360"/>
    </location>
</feature>
<dbReference type="AlphaFoldDB" id="A0AAV9PM48"/>
<feature type="region of interest" description="Disordered" evidence="1">
    <location>
        <begin position="1"/>
        <end position="442"/>
    </location>
</feature>
<feature type="compositionally biased region" description="Low complexity" evidence="1">
    <location>
        <begin position="376"/>
        <end position="390"/>
    </location>
</feature>
<dbReference type="RefSeq" id="XP_064662091.1">
    <property type="nucleotide sequence ID" value="XM_064799336.1"/>
</dbReference>
<reference evidence="2 3" key="1">
    <citation type="submission" date="2023-08" db="EMBL/GenBank/DDBJ databases">
        <title>Black Yeasts Isolated from many extreme environments.</title>
        <authorList>
            <person name="Coleine C."/>
            <person name="Stajich J.E."/>
            <person name="Selbmann L."/>
        </authorList>
    </citation>
    <scope>NUCLEOTIDE SEQUENCE [LARGE SCALE GENOMIC DNA]</scope>
    <source>
        <strain evidence="2 3">CCFEE 5935</strain>
    </source>
</reference>
<organism evidence="2 3">
    <name type="scientific">Saxophila tyrrhenica</name>
    <dbReference type="NCBI Taxonomy" id="1690608"/>
    <lineage>
        <taxon>Eukaryota</taxon>
        <taxon>Fungi</taxon>
        <taxon>Dikarya</taxon>
        <taxon>Ascomycota</taxon>
        <taxon>Pezizomycotina</taxon>
        <taxon>Dothideomycetes</taxon>
        <taxon>Dothideomycetidae</taxon>
        <taxon>Mycosphaerellales</taxon>
        <taxon>Extremaceae</taxon>
        <taxon>Saxophila</taxon>
    </lineage>
</organism>
<dbReference type="Proteomes" id="UP001337655">
    <property type="component" value="Unassembled WGS sequence"/>
</dbReference>
<feature type="region of interest" description="Disordered" evidence="1">
    <location>
        <begin position="775"/>
        <end position="797"/>
    </location>
</feature>
<evidence type="ECO:0000313" key="3">
    <source>
        <dbReference type="Proteomes" id="UP001337655"/>
    </source>
</evidence>
<feature type="compositionally biased region" description="Polar residues" evidence="1">
    <location>
        <begin position="824"/>
        <end position="852"/>
    </location>
</feature>
<evidence type="ECO:0000256" key="1">
    <source>
        <dbReference type="SAM" id="MobiDB-lite"/>
    </source>
</evidence>
<dbReference type="EMBL" id="JAVRRT010000003">
    <property type="protein sequence ID" value="KAK5173396.1"/>
    <property type="molecule type" value="Genomic_DNA"/>
</dbReference>
<feature type="compositionally biased region" description="Low complexity" evidence="1">
    <location>
        <begin position="775"/>
        <end position="786"/>
    </location>
</feature>
<feature type="compositionally biased region" description="Basic residues" evidence="1">
    <location>
        <begin position="52"/>
        <end position="65"/>
    </location>
</feature>
<feature type="compositionally biased region" description="Polar residues" evidence="1">
    <location>
        <begin position="284"/>
        <end position="299"/>
    </location>
</feature>
<proteinExistence type="predicted"/>
<feature type="compositionally biased region" description="Polar residues" evidence="1">
    <location>
        <begin position="319"/>
        <end position="332"/>
    </location>
</feature>
<feature type="compositionally biased region" description="Low complexity" evidence="1">
    <location>
        <begin position="138"/>
        <end position="163"/>
    </location>
</feature>
<feature type="compositionally biased region" description="Acidic residues" evidence="1">
    <location>
        <begin position="1068"/>
        <end position="1092"/>
    </location>
</feature>
<feature type="compositionally biased region" description="Low complexity" evidence="1">
    <location>
        <begin position="255"/>
        <end position="273"/>
    </location>
</feature>
<feature type="compositionally biased region" description="Low complexity" evidence="1">
    <location>
        <begin position="300"/>
        <end position="315"/>
    </location>
</feature>
<feature type="compositionally biased region" description="Low complexity" evidence="1">
    <location>
        <begin position="180"/>
        <end position="210"/>
    </location>
</feature>
<feature type="region of interest" description="Disordered" evidence="1">
    <location>
        <begin position="810"/>
        <end position="1019"/>
    </location>
</feature>
<feature type="compositionally biased region" description="Basic and acidic residues" evidence="1">
    <location>
        <begin position="403"/>
        <end position="420"/>
    </location>
</feature>
<protein>
    <submittedName>
        <fullName evidence="2">Uncharacterized protein</fullName>
    </submittedName>
</protein>
<name>A0AAV9PM48_9PEZI</name>
<feature type="compositionally biased region" description="Basic and acidic residues" evidence="1">
    <location>
        <begin position="27"/>
        <end position="46"/>
    </location>
</feature>
<feature type="compositionally biased region" description="Polar residues" evidence="1">
    <location>
        <begin position="66"/>
        <end position="106"/>
    </location>
</feature>